<dbReference type="RefSeq" id="WP_161725844.1">
    <property type="nucleotide sequence ID" value="NZ_JAAAXI010000025.1"/>
</dbReference>
<proteinExistence type="predicted"/>
<gene>
    <name evidence="1" type="ORF">GR303_12355</name>
</gene>
<reference evidence="1 2" key="1">
    <citation type="submission" date="2020-01" db="EMBL/GenBank/DDBJ databases">
        <title>Microvirga sp. nov., an arsenate reduction bacterium isolated from Tibet hotspring sediments.</title>
        <authorList>
            <person name="Yuan C.-G."/>
        </authorList>
    </citation>
    <scope>NUCLEOTIDE SEQUENCE [LARGE SCALE GENOMIC DNA]</scope>
    <source>
        <strain evidence="1 2">SYSU G3D203</strain>
    </source>
</reference>
<accession>A0ABW9YXQ4</accession>
<organism evidence="1 2">
    <name type="scientific">Microvirga arsenatis</name>
    <dbReference type="NCBI Taxonomy" id="2692265"/>
    <lineage>
        <taxon>Bacteria</taxon>
        <taxon>Pseudomonadati</taxon>
        <taxon>Pseudomonadota</taxon>
        <taxon>Alphaproteobacteria</taxon>
        <taxon>Hyphomicrobiales</taxon>
        <taxon>Methylobacteriaceae</taxon>
        <taxon>Microvirga</taxon>
    </lineage>
</organism>
<sequence>MRRGPHIVRVNRRRAHAAARRMHRLGYPHPAICRALHLSPRRLPAILAARGLWDQRAWELIQAALAAPSSVNEPVRVLP</sequence>
<dbReference type="EMBL" id="JAAAXJ010000005">
    <property type="protein sequence ID" value="NBJ25141.1"/>
    <property type="molecule type" value="Genomic_DNA"/>
</dbReference>
<name>A0ABW9YXQ4_9HYPH</name>
<dbReference type="Proteomes" id="UP000818323">
    <property type="component" value="Unassembled WGS sequence"/>
</dbReference>
<protein>
    <submittedName>
        <fullName evidence="1">Uncharacterized protein</fullName>
    </submittedName>
</protein>
<evidence type="ECO:0000313" key="2">
    <source>
        <dbReference type="Proteomes" id="UP000818323"/>
    </source>
</evidence>
<comment type="caution">
    <text evidence="1">The sequence shown here is derived from an EMBL/GenBank/DDBJ whole genome shotgun (WGS) entry which is preliminary data.</text>
</comment>
<evidence type="ECO:0000313" key="1">
    <source>
        <dbReference type="EMBL" id="NBJ25141.1"/>
    </source>
</evidence>
<keyword evidence="2" id="KW-1185">Reference proteome</keyword>